<proteinExistence type="predicted"/>
<sequence>MAPADGEEETRNETIYIGCSHHIDEDGEHCSFGSVWYAESDERNRRIPVPKKLASREGDAAAAILYAIQSAPREVALDIKIHSKRLIKNLTTDLTKNEDADWAGTEDSKLLKTIAAVLRGRGSVCTVMVEASNLAVTEDPGDNQGKMEELNVEIPQAYRVSGLKLATGTQKSFYRAIKAKRKKPERQKTFIMLARTRAEAEELAGRTPTDSEIWKSLLHADITRTTRDFLWRCMHQAYKIGEYWRGIPTYEHYAPCYHCQVDDSLEHTLIECTAPGREILWGLAQKLWELKGYQWPEISLGRILACGFAEVEDAKGKRDHGADRLYRIMISETAHLIWKLRCTRVIERGSDPSKYFSECEIHNRWLACINARLCSDVLLTDKSKFGSRALNFKKVLNTWRKVLKDGENLPEAAFWESRVLVGIAPLRPPGRN</sequence>
<reference evidence="1" key="1">
    <citation type="submission" date="2023-03" db="EMBL/GenBank/DDBJ databases">
        <title>Massive genome expansion in bonnet fungi (Mycena s.s.) driven by repeated elements and novel gene families across ecological guilds.</title>
        <authorList>
            <consortium name="Lawrence Berkeley National Laboratory"/>
            <person name="Harder C.B."/>
            <person name="Miyauchi S."/>
            <person name="Viragh M."/>
            <person name="Kuo A."/>
            <person name="Thoen E."/>
            <person name="Andreopoulos B."/>
            <person name="Lu D."/>
            <person name="Skrede I."/>
            <person name="Drula E."/>
            <person name="Henrissat B."/>
            <person name="Morin E."/>
            <person name="Kohler A."/>
            <person name="Barry K."/>
            <person name="LaButti K."/>
            <person name="Morin E."/>
            <person name="Salamov A."/>
            <person name="Lipzen A."/>
            <person name="Mereny Z."/>
            <person name="Hegedus B."/>
            <person name="Baldrian P."/>
            <person name="Stursova M."/>
            <person name="Weitz H."/>
            <person name="Taylor A."/>
            <person name="Grigoriev I.V."/>
            <person name="Nagy L.G."/>
            <person name="Martin F."/>
            <person name="Kauserud H."/>
        </authorList>
    </citation>
    <scope>NUCLEOTIDE SEQUENCE</scope>
    <source>
        <strain evidence="1">CBHHK002</strain>
    </source>
</reference>
<evidence type="ECO:0000313" key="1">
    <source>
        <dbReference type="EMBL" id="KAJ7342386.1"/>
    </source>
</evidence>
<keyword evidence="2" id="KW-1185">Reference proteome</keyword>
<evidence type="ECO:0000313" key="2">
    <source>
        <dbReference type="Proteomes" id="UP001218218"/>
    </source>
</evidence>
<comment type="caution">
    <text evidence="1">The sequence shown here is derived from an EMBL/GenBank/DDBJ whole genome shotgun (WGS) entry which is preliminary data.</text>
</comment>
<dbReference type="Proteomes" id="UP001218218">
    <property type="component" value="Unassembled WGS sequence"/>
</dbReference>
<dbReference type="EMBL" id="JARIHO010000025">
    <property type="protein sequence ID" value="KAJ7342386.1"/>
    <property type="molecule type" value="Genomic_DNA"/>
</dbReference>
<name>A0AAD6ZVE5_9AGAR</name>
<gene>
    <name evidence="1" type="ORF">DFH08DRAFT_1011914</name>
</gene>
<feature type="non-terminal residue" evidence="1">
    <location>
        <position position="1"/>
    </location>
</feature>
<accession>A0AAD6ZVE5</accession>
<organism evidence="1 2">
    <name type="scientific">Mycena albidolilacea</name>
    <dbReference type="NCBI Taxonomy" id="1033008"/>
    <lineage>
        <taxon>Eukaryota</taxon>
        <taxon>Fungi</taxon>
        <taxon>Dikarya</taxon>
        <taxon>Basidiomycota</taxon>
        <taxon>Agaricomycotina</taxon>
        <taxon>Agaricomycetes</taxon>
        <taxon>Agaricomycetidae</taxon>
        <taxon>Agaricales</taxon>
        <taxon>Marasmiineae</taxon>
        <taxon>Mycenaceae</taxon>
        <taxon>Mycena</taxon>
    </lineage>
</organism>
<protein>
    <submittedName>
        <fullName evidence="1">Ribonuclease H-like protein</fullName>
    </submittedName>
</protein>
<dbReference type="AlphaFoldDB" id="A0AAD6ZVE5"/>